<evidence type="ECO:0000313" key="1">
    <source>
        <dbReference type="EMBL" id="KAF2646668.1"/>
    </source>
</evidence>
<organism evidence="1 2">
    <name type="scientific">Massarina eburnea CBS 473.64</name>
    <dbReference type="NCBI Taxonomy" id="1395130"/>
    <lineage>
        <taxon>Eukaryota</taxon>
        <taxon>Fungi</taxon>
        <taxon>Dikarya</taxon>
        <taxon>Ascomycota</taxon>
        <taxon>Pezizomycotina</taxon>
        <taxon>Dothideomycetes</taxon>
        <taxon>Pleosporomycetidae</taxon>
        <taxon>Pleosporales</taxon>
        <taxon>Massarineae</taxon>
        <taxon>Massarinaceae</taxon>
        <taxon>Massarina</taxon>
    </lineage>
</organism>
<name>A0A6A6SJV2_9PLEO</name>
<dbReference type="Proteomes" id="UP000799753">
    <property type="component" value="Unassembled WGS sequence"/>
</dbReference>
<sequence>MTIASAHHIPTVFECMILISQRFADLNMSSMTNTCQTNLLISKKNIQALDCLTHCTPTFTLVSLINNSGPLHSPLNKLASNTMA</sequence>
<dbReference type="EMBL" id="MU006776">
    <property type="protein sequence ID" value="KAF2646668.1"/>
    <property type="molecule type" value="Genomic_DNA"/>
</dbReference>
<reference evidence="1" key="1">
    <citation type="journal article" date="2020" name="Stud. Mycol.">
        <title>101 Dothideomycetes genomes: a test case for predicting lifestyles and emergence of pathogens.</title>
        <authorList>
            <person name="Haridas S."/>
            <person name="Albert R."/>
            <person name="Binder M."/>
            <person name="Bloem J."/>
            <person name="Labutti K."/>
            <person name="Salamov A."/>
            <person name="Andreopoulos B."/>
            <person name="Baker S."/>
            <person name="Barry K."/>
            <person name="Bills G."/>
            <person name="Bluhm B."/>
            <person name="Cannon C."/>
            <person name="Castanera R."/>
            <person name="Culley D."/>
            <person name="Daum C."/>
            <person name="Ezra D."/>
            <person name="Gonzalez J."/>
            <person name="Henrissat B."/>
            <person name="Kuo A."/>
            <person name="Liang C."/>
            <person name="Lipzen A."/>
            <person name="Lutzoni F."/>
            <person name="Magnuson J."/>
            <person name="Mondo S."/>
            <person name="Nolan M."/>
            <person name="Ohm R."/>
            <person name="Pangilinan J."/>
            <person name="Park H.-J."/>
            <person name="Ramirez L."/>
            <person name="Alfaro M."/>
            <person name="Sun H."/>
            <person name="Tritt A."/>
            <person name="Yoshinaga Y."/>
            <person name="Zwiers L.-H."/>
            <person name="Turgeon B."/>
            <person name="Goodwin S."/>
            <person name="Spatafora J."/>
            <person name="Crous P."/>
            <person name="Grigoriev I."/>
        </authorList>
    </citation>
    <scope>NUCLEOTIDE SEQUENCE</scope>
    <source>
        <strain evidence="1">CBS 473.64</strain>
    </source>
</reference>
<accession>A0A6A6SJV2</accession>
<proteinExistence type="predicted"/>
<dbReference type="AlphaFoldDB" id="A0A6A6SJV2"/>
<gene>
    <name evidence="1" type="ORF">P280DRAFT_464863</name>
</gene>
<keyword evidence="2" id="KW-1185">Reference proteome</keyword>
<protein>
    <submittedName>
        <fullName evidence="1">Uncharacterized protein</fullName>
    </submittedName>
</protein>
<evidence type="ECO:0000313" key="2">
    <source>
        <dbReference type="Proteomes" id="UP000799753"/>
    </source>
</evidence>